<sequence>MMAEGGFGKSSGGVNTSTSVTVDPNRADNNDDVIAGVTGSMYAKHSTIPERELVEGESSQSQSQNTRTSLLRGFAQSKWGKFGLNDIMLNGNGIFFFRLMMLVGAPKLLTKALLWAVDEVIGTSACKDNTACTSACKDDIACTSACNTNIACTSACNDASASACKENQTNGIKEGGVTQSQSTSVGVDNREGVMIEDQVGELNGGRENVGDREAINEHTPKDLGEFLEDITVNVFQADNGKSDQQGLQKEGIT</sequence>
<protein>
    <submittedName>
        <fullName evidence="1">Uncharacterized protein</fullName>
    </submittedName>
</protein>
<accession>A0ACB9B085</accession>
<gene>
    <name evidence="1" type="ORF">L6452_22136</name>
</gene>
<evidence type="ECO:0000313" key="1">
    <source>
        <dbReference type="EMBL" id="KAI3715166.1"/>
    </source>
</evidence>
<reference evidence="1 2" key="2">
    <citation type="journal article" date="2022" name="Mol. Ecol. Resour.">
        <title>The genomes of chicory, endive, great burdock and yacon provide insights into Asteraceae paleo-polyploidization history and plant inulin production.</title>
        <authorList>
            <person name="Fan W."/>
            <person name="Wang S."/>
            <person name="Wang H."/>
            <person name="Wang A."/>
            <person name="Jiang F."/>
            <person name="Liu H."/>
            <person name="Zhao H."/>
            <person name="Xu D."/>
            <person name="Zhang Y."/>
        </authorList>
    </citation>
    <scope>NUCLEOTIDE SEQUENCE [LARGE SCALE GENOMIC DNA]</scope>
    <source>
        <strain evidence="2">cv. Niubang</strain>
    </source>
</reference>
<dbReference type="EMBL" id="CM042053">
    <property type="protein sequence ID" value="KAI3715166.1"/>
    <property type="molecule type" value="Genomic_DNA"/>
</dbReference>
<dbReference type="Proteomes" id="UP001055879">
    <property type="component" value="Linkage Group LG07"/>
</dbReference>
<organism evidence="1 2">
    <name type="scientific">Arctium lappa</name>
    <name type="common">Greater burdock</name>
    <name type="synonym">Lappa major</name>
    <dbReference type="NCBI Taxonomy" id="4217"/>
    <lineage>
        <taxon>Eukaryota</taxon>
        <taxon>Viridiplantae</taxon>
        <taxon>Streptophyta</taxon>
        <taxon>Embryophyta</taxon>
        <taxon>Tracheophyta</taxon>
        <taxon>Spermatophyta</taxon>
        <taxon>Magnoliopsida</taxon>
        <taxon>eudicotyledons</taxon>
        <taxon>Gunneridae</taxon>
        <taxon>Pentapetalae</taxon>
        <taxon>asterids</taxon>
        <taxon>campanulids</taxon>
        <taxon>Asterales</taxon>
        <taxon>Asteraceae</taxon>
        <taxon>Carduoideae</taxon>
        <taxon>Cardueae</taxon>
        <taxon>Arctiinae</taxon>
        <taxon>Arctium</taxon>
    </lineage>
</organism>
<reference evidence="2" key="1">
    <citation type="journal article" date="2022" name="Mol. Ecol. Resour.">
        <title>The genomes of chicory, endive, great burdock and yacon provide insights into Asteraceae palaeo-polyploidization history and plant inulin production.</title>
        <authorList>
            <person name="Fan W."/>
            <person name="Wang S."/>
            <person name="Wang H."/>
            <person name="Wang A."/>
            <person name="Jiang F."/>
            <person name="Liu H."/>
            <person name="Zhao H."/>
            <person name="Xu D."/>
            <person name="Zhang Y."/>
        </authorList>
    </citation>
    <scope>NUCLEOTIDE SEQUENCE [LARGE SCALE GENOMIC DNA]</scope>
    <source>
        <strain evidence="2">cv. Niubang</strain>
    </source>
</reference>
<comment type="caution">
    <text evidence="1">The sequence shown here is derived from an EMBL/GenBank/DDBJ whole genome shotgun (WGS) entry which is preliminary data.</text>
</comment>
<name>A0ACB9B085_ARCLA</name>
<proteinExistence type="predicted"/>
<evidence type="ECO:0000313" key="2">
    <source>
        <dbReference type="Proteomes" id="UP001055879"/>
    </source>
</evidence>
<keyword evidence="2" id="KW-1185">Reference proteome</keyword>